<feature type="transmembrane region" description="Helical" evidence="1">
    <location>
        <begin position="255"/>
        <end position="275"/>
    </location>
</feature>
<keyword evidence="3" id="KW-1185">Reference proteome</keyword>
<protein>
    <submittedName>
        <fullName evidence="2">Putative peptide zinc metalloprotease protein</fullName>
    </submittedName>
</protein>
<dbReference type="NCBIfam" id="NF041824">
    <property type="entry name" value="daptide_HExxH"/>
    <property type="match status" value="1"/>
</dbReference>
<keyword evidence="2" id="KW-0482">Metalloprotease</keyword>
<dbReference type="RefSeq" id="WP_093601014.1">
    <property type="nucleotide sequence ID" value="NZ_FOYL01000008.1"/>
</dbReference>
<keyword evidence="1" id="KW-1133">Transmembrane helix</keyword>
<feature type="transmembrane region" description="Helical" evidence="1">
    <location>
        <begin position="380"/>
        <end position="400"/>
    </location>
</feature>
<dbReference type="PANTHER" id="PTHR13325">
    <property type="entry name" value="PROTEASE M50 MEMBRANE-BOUND TRANSCRIPTION FACTOR SITE 2 PROTEASE"/>
    <property type="match status" value="1"/>
</dbReference>
<accession>A0A1I6F4V3</accession>
<feature type="transmembrane region" description="Helical" evidence="1">
    <location>
        <begin position="223"/>
        <end position="249"/>
    </location>
</feature>
<evidence type="ECO:0000313" key="3">
    <source>
        <dbReference type="Proteomes" id="UP000198583"/>
    </source>
</evidence>
<dbReference type="OrthoDB" id="4640801at2"/>
<dbReference type="PANTHER" id="PTHR13325:SF3">
    <property type="entry name" value="MEMBRANE-BOUND TRANSCRIPTION FACTOR SITE-2 PROTEASE"/>
    <property type="match status" value="1"/>
</dbReference>
<name>A0A1I6F4V3_9PSEU</name>
<dbReference type="GO" id="GO:0005737">
    <property type="term" value="C:cytoplasm"/>
    <property type="evidence" value="ECO:0007669"/>
    <property type="project" value="TreeGrafter"/>
</dbReference>
<feature type="transmembrane region" description="Helical" evidence="1">
    <location>
        <begin position="344"/>
        <end position="368"/>
    </location>
</feature>
<dbReference type="InterPro" id="IPR001193">
    <property type="entry name" value="MBTPS2"/>
</dbReference>
<dbReference type="EMBL" id="FOYL01000008">
    <property type="protein sequence ID" value="SFR24953.1"/>
    <property type="molecule type" value="Genomic_DNA"/>
</dbReference>
<feature type="transmembrane region" description="Helical" evidence="1">
    <location>
        <begin position="129"/>
        <end position="150"/>
    </location>
</feature>
<keyword evidence="1" id="KW-0812">Transmembrane</keyword>
<dbReference type="STRING" id="84724.SAMN04488564_108157"/>
<keyword evidence="2" id="KW-0645">Protease</keyword>
<dbReference type="GO" id="GO:0031293">
    <property type="term" value="P:membrane protein intracellular domain proteolysis"/>
    <property type="evidence" value="ECO:0007669"/>
    <property type="project" value="TreeGrafter"/>
</dbReference>
<gene>
    <name evidence="2" type="ORF">SAMN04488564_108157</name>
</gene>
<feature type="transmembrane region" description="Helical" evidence="1">
    <location>
        <begin position="162"/>
        <end position="180"/>
    </location>
</feature>
<dbReference type="AlphaFoldDB" id="A0A1I6F4V3"/>
<dbReference type="InterPro" id="IPR049694">
    <property type="entry name" value="Daptide_HExxH"/>
</dbReference>
<reference evidence="3" key="1">
    <citation type="submission" date="2016-10" db="EMBL/GenBank/DDBJ databases">
        <authorList>
            <person name="Varghese N."/>
            <person name="Submissions S."/>
        </authorList>
    </citation>
    <scope>NUCLEOTIDE SEQUENCE [LARGE SCALE GENOMIC DNA]</scope>
    <source>
        <strain evidence="3">DSM 44232</strain>
    </source>
</reference>
<feature type="transmembrane region" description="Helical" evidence="1">
    <location>
        <begin position="318"/>
        <end position="338"/>
    </location>
</feature>
<evidence type="ECO:0000313" key="2">
    <source>
        <dbReference type="EMBL" id="SFR24953.1"/>
    </source>
</evidence>
<dbReference type="GO" id="GO:0004222">
    <property type="term" value="F:metalloendopeptidase activity"/>
    <property type="evidence" value="ECO:0007669"/>
    <property type="project" value="InterPro"/>
</dbReference>
<dbReference type="Proteomes" id="UP000198583">
    <property type="component" value="Unassembled WGS sequence"/>
</dbReference>
<evidence type="ECO:0000256" key="1">
    <source>
        <dbReference type="SAM" id="Phobius"/>
    </source>
</evidence>
<keyword evidence="2" id="KW-0378">Hydrolase</keyword>
<organism evidence="2 3">
    <name type="scientific">Lentzea waywayandensis</name>
    <dbReference type="NCBI Taxonomy" id="84724"/>
    <lineage>
        <taxon>Bacteria</taxon>
        <taxon>Bacillati</taxon>
        <taxon>Actinomycetota</taxon>
        <taxon>Actinomycetes</taxon>
        <taxon>Pseudonocardiales</taxon>
        <taxon>Pseudonocardiaceae</taxon>
        <taxon>Lentzea</taxon>
    </lineage>
</organism>
<proteinExistence type="predicted"/>
<sequence length="522" mass="55264">MTTEVLRPRLASWIVVHAPMSDGAPWIVERPGANPLRVSDDIGSLLSAVDGRRDVDALAGVLGTRWTPALVGGAVRKLDDLGLLDGAPEPEPEKRVVWLSWTTVQFRLVQAARVLDPLRPLLVRLPGPVMIGLALLLALGGMAALVALPLGDALGSQLPVSAAVWIWGGIVLTTVVHEFGHGATLTHYRGRPGWLGVMLFYLTPACFCEVTDGWRLGRRSQRVFVALAGVAVQSSIAGAAALVALLVPAGDARTTLIGFAVVCYLSGVVNLLPFVKLDGYLALMAHLDIPRLRDRAISDARGWLASGRRHQRDLPQRWAVPFGVVCLVFPVLVLALALSRWTHLLLGAGRAGGALVLLIVAALAYWVVRGLARTTWTARLALLAVAGGAVMAALLSFVPVRNDVRGGYVSDGTSVRLVLPTGAADVQSGAQVVLRRNGLVFGTDIGTATVDGRPNVGEAPLGAFMPFRSDTPTEALVVPLRGEVPRGVGGAYVVGEDVPLGVWLADNYLLPAWRQVFGQEGS</sequence>
<feature type="transmembrane region" description="Helical" evidence="1">
    <location>
        <begin position="192"/>
        <end position="211"/>
    </location>
</feature>
<keyword evidence="1" id="KW-0472">Membrane</keyword>
<dbReference type="GO" id="GO:0016020">
    <property type="term" value="C:membrane"/>
    <property type="evidence" value="ECO:0007669"/>
    <property type="project" value="InterPro"/>
</dbReference>